<evidence type="ECO:0000313" key="11">
    <source>
        <dbReference type="Proteomes" id="UP001177023"/>
    </source>
</evidence>
<dbReference type="Gene3D" id="3.30.590.10">
    <property type="entry name" value="Glutamine synthetase/guanido kinase, catalytic domain"/>
    <property type="match status" value="1"/>
</dbReference>
<gene>
    <name evidence="10" type="ORF">MSPICULIGERA_LOCUS25421</name>
</gene>
<protein>
    <recommendedName>
        <fullName evidence="2">glutamine synthetase</fullName>
        <ecNumber evidence="2">6.3.1.2</ecNumber>
    </recommendedName>
</protein>
<dbReference type="SMART" id="SM01230">
    <property type="entry name" value="Gln-synt_C"/>
    <property type="match status" value="1"/>
</dbReference>
<sequence>MSKMLLTICKSAGNAGNASKFHTKLPLGTPVISTGLNMKPHPTKCLATYIWIDGSGENVRCKTRTLKELPKHIEDYPLWHYDGSSCGQAKGGDSDLYLKPVAEYADPFFGGNSRLIMCETLDKHYAPTPSNKRSKCNEYMKAADHTEPWFGMEQEYLLLDRDGHPLGWPKHGFPAPQGPYYCGVGADRIFGREVIDAHYLACLNSGIEIGGTNAEVTPGQWEYQVGTCRGIDMGDQLWVSRYLLHRVAEQFGVLVSFDPKPAITMGDWNGAGCHANFSTDAMRKPGGIEAIQLACENLATTHVDDMKEYDPNGGRDNLRRLTGKHETSSADKFSWGVSDRGCSVRITRGVFDAGMGYLEDRRPSSNCDPYAVTGAIISSTVVNPKIQKLVDEKPAAKRAMSK</sequence>
<evidence type="ECO:0000256" key="2">
    <source>
        <dbReference type="ARBA" id="ARBA00012937"/>
    </source>
</evidence>
<dbReference type="PROSITE" id="PS51986">
    <property type="entry name" value="GS_BETA_GRASP"/>
    <property type="match status" value="1"/>
</dbReference>
<dbReference type="SUPFAM" id="SSF55931">
    <property type="entry name" value="Glutamine synthetase/guanido kinase"/>
    <property type="match status" value="1"/>
</dbReference>
<dbReference type="SUPFAM" id="SSF54368">
    <property type="entry name" value="Glutamine synthetase, N-terminal domain"/>
    <property type="match status" value="1"/>
</dbReference>
<feature type="domain" description="GS catalytic" evidence="9">
    <location>
        <begin position="129"/>
        <end position="402"/>
    </location>
</feature>
<dbReference type="GO" id="GO:0005737">
    <property type="term" value="C:cytoplasm"/>
    <property type="evidence" value="ECO:0007669"/>
    <property type="project" value="TreeGrafter"/>
</dbReference>
<evidence type="ECO:0000259" key="8">
    <source>
        <dbReference type="PROSITE" id="PS51986"/>
    </source>
</evidence>
<comment type="similarity">
    <text evidence="1 6 7">Belongs to the glutamine synthetase family.</text>
</comment>
<reference evidence="10" key="1">
    <citation type="submission" date="2023-06" db="EMBL/GenBank/DDBJ databases">
        <authorList>
            <person name="Delattre M."/>
        </authorList>
    </citation>
    <scope>NUCLEOTIDE SEQUENCE</scope>
    <source>
        <strain evidence="10">AF72</strain>
    </source>
</reference>
<dbReference type="FunFam" id="3.30.590.10:FF:000004">
    <property type="entry name" value="Glutamine synthetase"/>
    <property type="match status" value="1"/>
</dbReference>
<dbReference type="Pfam" id="PF00120">
    <property type="entry name" value="Gln-synt_C"/>
    <property type="match status" value="1"/>
</dbReference>
<dbReference type="InterPro" id="IPR036651">
    <property type="entry name" value="Gln_synt_N_sf"/>
</dbReference>
<keyword evidence="3" id="KW-0436">Ligase</keyword>
<evidence type="ECO:0000256" key="3">
    <source>
        <dbReference type="ARBA" id="ARBA00022598"/>
    </source>
</evidence>
<comment type="caution">
    <text evidence="10">The sequence shown here is derived from an EMBL/GenBank/DDBJ whole genome shotgun (WGS) entry which is preliminary data.</text>
</comment>
<dbReference type="GO" id="GO:0006542">
    <property type="term" value="P:glutamine biosynthetic process"/>
    <property type="evidence" value="ECO:0007669"/>
    <property type="project" value="InterPro"/>
</dbReference>
<dbReference type="PANTHER" id="PTHR20852:SF96">
    <property type="entry name" value="GLUTAMINE SYNTHETASE-RELATED"/>
    <property type="match status" value="1"/>
</dbReference>
<dbReference type="PROSITE" id="PS00180">
    <property type="entry name" value="GLNA_1"/>
    <property type="match status" value="1"/>
</dbReference>
<accession>A0AA36DGY5</accession>
<dbReference type="InterPro" id="IPR050292">
    <property type="entry name" value="Glutamine_Synthetase"/>
</dbReference>
<evidence type="ECO:0000259" key="9">
    <source>
        <dbReference type="PROSITE" id="PS51987"/>
    </source>
</evidence>
<proteinExistence type="inferred from homology"/>
<dbReference type="PANTHER" id="PTHR20852">
    <property type="entry name" value="GLUTAMINE SYNTHETASE"/>
    <property type="match status" value="1"/>
</dbReference>
<dbReference type="Proteomes" id="UP001177023">
    <property type="component" value="Unassembled WGS sequence"/>
</dbReference>
<dbReference type="GO" id="GO:0004356">
    <property type="term" value="F:glutamine synthetase activity"/>
    <property type="evidence" value="ECO:0007669"/>
    <property type="project" value="UniProtKB-EC"/>
</dbReference>
<dbReference type="InterPro" id="IPR014746">
    <property type="entry name" value="Gln_synth/guanido_kin_cat_dom"/>
</dbReference>
<dbReference type="InterPro" id="IPR027302">
    <property type="entry name" value="Gln_synth_N_conserv_site"/>
</dbReference>
<evidence type="ECO:0000313" key="10">
    <source>
        <dbReference type="EMBL" id="CAJ0587454.1"/>
    </source>
</evidence>
<dbReference type="InterPro" id="IPR008147">
    <property type="entry name" value="Gln_synt_N"/>
</dbReference>
<feature type="domain" description="GS beta-grasp" evidence="8">
    <location>
        <begin position="45"/>
        <end position="129"/>
    </location>
</feature>
<dbReference type="InterPro" id="IPR008146">
    <property type="entry name" value="Gln_synth_cat_dom"/>
</dbReference>
<evidence type="ECO:0000256" key="6">
    <source>
        <dbReference type="PROSITE-ProRule" id="PRU01330"/>
    </source>
</evidence>
<keyword evidence="11" id="KW-1185">Reference proteome</keyword>
<keyword evidence="5" id="KW-0067">ATP-binding</keyword>
<evidence type="ECO:0000256" key="7">
    <source>
        <dbReference type="RuleBase" id="RU000384"/>
    </source>
</evidence>
<feature type="non-terminal residue" evidence="10">
    <location>
        <position position="402"/>
    </location>
</feature>
<evidence type="ECO:0000256" key="1">
    <source>
        <dbReference type="ARBA" id="ARBA00009897"/>
    </source>
</evidence>
<keyword evidence="4" id="KW-0547">Nucleotide-binding</keyword>
<organism evidence="10 11">
    <name type="scientific">Mesorhabditis spiculigera</name>
    <dbReference type="NCBI Taxonomy" id="96644"/>
    <lineage>
        <taxon>Eukaryota</taxon>
        <taxon>Metazoa</taxon>
        <taxon>Ecdysozoa</taxon>
        <taxon>Nematoda</taxon>
        <taxon>Chromadorea</taxon>
        <taxon>Rhabditida</taxon>
        <taxon>Rhabditina</taxon>
        <taxon>Rhabditomorpha</taxon>
        <taxon>Rhabditoidea</taxon>
        <taxon>Rhabditidae</taxon>
        <taxon>Mesorhabditinae</taxon>
        <taxon>Mesorhabditis</taxon>
    </lineage>
</organism>
<dbReference type="EC" id="6.3.1.2" evidence="2"/>
<evidence type="ECO:0000256" key="5">
    <source>
        <dbReference type="ARBA" id="ARBA00022840"/>
    </source>
</evidence>
<name>A0AA36DGY5_9BILA</name>
<dbReference type="EMBL" id="CATQJA010002710">
    <property type="protein sequence ID" value="CAJ0587454.1"/>
    <property type="molecule type" value="Genomic_DNA"/>
</dbReference>
<dbReference type="AlphaFoldDB" id="A0AA36DGY5"/>
<evidence type="ECO:0000256" key="4">
    <source>
        <dbReference type="ARBA" id="ARBA00022741"/>
    </source>
</evidence>
<dbReference type="Gene3D" id="3.10.20.70">
    <property type="entry name" value="Glutamine synthetase, N-terminal domain"/>
    <property type="match status" value="1"/>
</dbReference>
<dbReference type="GO" id="GO:0005524">
    <property type="term" value="F:ATP binding"/>
    <property type="evidence" value="ECO:0007669"/>
    <property type="project" value="UniProtKB-KW"/>
</dbReference>
<dbReference type="PROSITE" id="PS51987">
    <property type="entry name" value="GS_CATALYTIC"/>
    <property type="match status" value="1"/>
</dbReference>